<protein>
    <recommendedName>
        <fullName evidence="3 4">DNA primase</fullName>
        <ecNumber evidence="3">2.7.7.101</ecNumber>
    </recommendedName>
</protein>
<dbReference type="PANTHER" id="PTHR30313">
    <property type="entry name" value="DNA PRIMASE"/>
    <property type="match status" value="1"/>
</dbReference>
<keyword evidence="3 4" id="KW-0235">DNA replication</keyword>
<reference evidence="7 8" key="1">
    <citation type="submission" date="2021-06" db="EMBL/GenBank/DDBJ databases">
        <title>Sphingomonas sp. XMGL2, whole genome shotgun sequencing project.</title>
        <authorList>
            <person name="Zhao G."/>
            <person name="Shen L."/>
        </authorList>
    </citation>
    <scope>NUCLEOTIDE SEQUENCE [LARGE SCALE GENOMIC DNA]</scope>
    <source>
        <strain evidence="7 8">XMGL2</strain>
    </source>
</reference>
<accession>A0ABS6BDK0</accession>
<keyword evidence="8" id="KW-1185">Reference proteome</keyword>
<evidence type="ECO:0000259" key="6">
    <source>
        <dbReference type="PROSITE" id="PS50880"/>
    </source>
</evidence>
<dbReference type="CDD" id="cd03364">
    <property type="entry name" value="TOPRIM_DnaG_primases"/>
    <property type="match status" value="1"/>
</dbReference>
<dbReference type="InterPro" id="IPR002694">
    <property type="entry name" value="Znf_CHC2"/>
</dbReference>
<dbReference type="InterPro" id="IPR034151">
    <property type="entry name" value="TOPRIM_DnaG_bac"/>
</dbReference>
<dbReference type="Pfam" id="PF01807">
    <property type="entry name" value="Zn_ribbon_DnaG"/>
    <property type="match status" value="1"/>
</dbReference>
<dbReference type="InterPro" id="IPR013264">
    <property type="entry name" value="DNAG_N"/>
</dbReference>
<comment type="catalytic activity">
    <reaction evidence="3">
        <text>ssDNA + n NTP = ssDNA/pppN(pN)n-1 hybrid + (n-1) diphosphate.</text>
        <dbReference type="EC" id="2.7.7.101"/>
    </reaction>
</comment>
<keyword evidence="1" id="KW-0460">Magnesium</keyword>
<keyword evidence="2 3" id="KW-0238">DNA-binding</keyword>
<dbReference type="PANTHER" id="PTHR30313:SF2">
    <property type="entry name" value="DNA PRIMASE"/>
    <property type="match status" value="1"/>
</dbReference>
<comment type="similarity">
    <text evidence="3 4">Belongs to the DnaG primase family.</text>
</comment>
<comment type="caution">
    <text evidence="7">The sequence shown here is derived from an EMBL/GenBank/DDBJ whole genome shotgun (WGS) entry which is preliminary data.</text>
</comment>
<dbReference type="InterPro" id="IPR006295">
    <property type="entry name" value="DNA_primase_DnaG"/>
</dbReference>
<dbReference type="PIRSF" id="PIRSF002811">
    <property type="entry name" value="DnaG"/>
    <property type="match status" value="1"/>
</dbReference>
<gene>
    <name evidence="3 7" type="primary">dnaG</name>
    <name evidence="7" type="ORF">KOF26_00845</name>
</gene>
<dbReference type="HAMAP" id="MF_00974">
    <property type="entry name" value="DNA_primase_DnaG"/>
    <property type="match status" value="1"/>
</dbReference>
<evidence type="ECO:0000313" key="7">
    <source>
        <dbReference type="EMBL" id="MBU3076397.1"/>
    </source>
</evidence>
<dbReference type="SMART" id="SM00400">
    <property type="entry name" value="ZnF_CHCC"/>
    <property type="match status" value="1"/>
</dbReference>
<comment type="subunit">
    <text evidence="3">Monomer. Interacts with DnaB.</text>
</comment>
<comment type="function">
    <text evidence="3 4">RNA polymerase that catalyzes the synthesis of short RNA molecules used as primers for DNA polymerase during DNA replication.</text>
</comment>
<dbReference type="EMBL" id="JAHKRT010000001">
    <property type="protein sequence ID" value="MBU3076397.1"/>
    <property type="molecule type" value="Genomic_DNA"/>
</dbReference>
<evidence type="ECO:0000256" key="2">
    <source>
        <dbReference type="ARBA" id="ARBA00023125"/>
    </source>
</evidence>
<keyword evidence="3 4" id="KW-0240">DNA-directed RNA polymerase</keyword>
<keyword evidence="3 4" id="KW-0804">Transcription</keyword>
<name>A0ABS6BDK0_9SPHN</name>
<comment type="cofactor">
    <cofactor evidence="3 4">
        <name>Zn(2+)</name>
        <dbReference type="ChEBI" id="CHEBI:29105"/>
    </cofactor>
    <text evidence="3 4">Binds 1 zinc ion per monomer.</text>
</comment>
<keyword evidence="3 4" id="KW-0548">Nucleotidyltransferase</keyword>
<keyword evidence="5" id="KW-0175">Coiled coil</keyword>
<dbReference type="Proteomes" id="UP000776276">
    <property type="component" value="Unassembled WGS sequence"/>
</dbReference>
<dbReference type="InterPro" id="IPR050219">
    <property type="entry name" value="DnaG_primase"/>
</dbReference>
<evidence type="ECO:0000256" key="5">
    <source>
        <dbReference type="SAM" id="Coils"/>
    </source>
</evidence>
<evidence type="ECO:0000313" key="8">
    <source>
        <dbReference type="Proteomes" id="UP000776276"/>
    </source>
</evidence>
<dbReference type="Pfam" id="PF08275">
    <property type="entry name" value="DNAG_N"/>
    <property type="match status" value="1"/>
</dbReference>
<dbReference type="InterPro" id="IPR006171">
    <property type="entry name" value="TOPRIM_dom"/>
</dbReference>
<dbReference type="Pfam" id="PF13155">
    <property type="entry name" value="Toprim_2"/>
    <property type="match status" value="1"/>
</dbReference>
<evidence type="ECO:0000256" key="1">
    <source>
        <dbReference type="ARBA" id="ARBA00022842"/>
    </source>
</evidence>
<keyword evidence="3 4" id="KW-0862">Zinc</keyword>
<dbReference type="EC" id="2.7.7.101" evidence="3"/>
<feature type="domain" description="Toprim" evidence="6">
    <location>
        <begin position="253"/>
        <end position="335"/>
    </location>
</feature>
<evidence type="ECO:0000256" key="3">
    <source>
        <dbReference type="HAMAP-Rule" id="MF_00974"/>
    </source>
</evidence>
<dbReference type="InterPro" id="IPR030846">
    <property type="entry name" value="DnaG_bac"/>
</dbReference>
<proteinExistence type="inferred from homology"/>
<comment type="domain">
    <text evidence="3">Contains an N-terminal zinc-binding domain, a central core domain that contains the primase activity, and a C-terminal DnaB-binding domain.</text>
</comment>
<organism evidence="7 8">
    <name type="scientific">Sphingomonas quercus</name>
    <dbReference type="NCBI Taxonomy" id="2842451"/>
    <lineage>
        <taxon>Bacteria</taxon>
        <taxon>Pseudomonadati</taxon>
        <taxon>Pseudomonadota</taxon>
        <taxon>Alphaproteobacteria</taxon>
        <taxon>Sphingomonadales</taxon>
        <taxon>Sphingomonadaceae</taxon>
        <taxon>Sphingomonas</taxon>
    </lineage>
</organism>
<keyword evidence="3 4" id="KW-0479">Metal-binding</keyword>
<feature type="coiled-coil region" evidence="5">
    <location>
        <begin position="542"/>
        <end position="592"/>
    </location>
</feature>
<keyword evidence="3 4" id="KW-0639">Primosome</keyword>
<keyword evidence="3 4" id="KW-0808">Transferase</keyword>
<dbReference type="PROSITE" id="PS50880">
    <property type="entry name" value="TOPRIM"/>
    <property type="match status" value="1"/>
</dbReference>
<evidence type="ECO:0000256" key="4">
    <source>
        <dbReference type="PIRNR" id="PIRNR002811"/>
    </source>
</evidence>
<feature type="zinc finger region" description="CHC2-type" evidence="3">
    <location>
        <begin position="38"/>
        <end position="62"/>
    </location>
</feature>
<dbReference type="NCBIfam" id="TIGR01391">
    <property type="entry name" value="dnaG"/>
    <property type="match status" value="1"/>
</dbReference>
<sequence length="617" mass="67439">MLLSPQFLDEIRARTTLSALIQRSVKLVRAGREFKACCPFHQEKTPSFWVNDEKGFYHCFGCSAHGDAIRWLTEAQGLSFMDAVKELAEAAGMALPAPDPIQREKAERAAGLHDVMLRAERWFTEQLAGIGGGEARAYLAKRGIDAEMAAAFGLGFAPDSRSRLKGALADCGEEALVAGGLLIEVEGKERYDRFRGRLMIPIRDPRGRTIAFGGRIIGEGEPKYLNSPETPLFDKGRTLYNLDRAAPAARKAGRMLVVEGYLDVIGLARAGIGEAVAPLGTALTEQQMGLLWRITDTPILCFDGDKAGAKAAVRAATRALPVMPLGKSLCFASLPAGKDPDDLVRDGGKPGFEAAIAHPESLVSLLYRAERADVDASSPDDRARLRGALDALAATATDKLLAEEYRRSFNNLFFEDFGWKKRERSDVQQSVLRTAPGAMPVLSTTFVRSILYGLTRFPGVAAGRLEAIAGLHIDHDDFRRWRDTLVDIGVNRPSLSDDGIAAILAAERLTEVAAFDLRYDLRFPFSMRQAETGHAVERLIAMIELLNEERDLDDEMARLNARAIADSGLGRYESIEAARQQIRERKLMLRERSFELGTVETMMAGASPSIMAAGGGN</sequence>
<keyword evidence="3" id="KW-0863">Zinc-finger</keyword>
<dbReference type="SMART" id="SM00493">
    <property type="entry name" value="TOPRIM"/>
    <property type="match status" value="1"/>
</dbReference>
<dbReference type="RefSeq" id="WP_216318499.1">
    <property type="nucleotide sequence ID" value="NZ_JAHKRT010000001.1"/>
</dbReference>